<keyword evidence="2" id="KW-1185">Reference proteome</keyword>
<dbReference type="EMBL" id="BSXT01000906">
    <property type="protein sequence ID" value="GMF36011.1"/>
    <property type="molecule type" value="Genomic_DNA"/>
</dbReference>
<name>A0A9W6XCZ0_9STRA</name>
<dbReference type="Proteomes" id="UP001165121">
    <property type="component" value="Unassembled WGS sequence"/>
</dbReference>
<proteinExistence type="predicted"/>
<comment type="caution">
    <text evidence="1">The sequence shown here is derived from an EMBL/GenBank/DDBJ whole genome shotgun (WGS) entry which is preliminary data.</text>
</comment>
<accession>A0A9W6XCZ0</accession>
<dbReference type="AlphaFoldDB" id="A0A9W6XCZ0"/>
<evidence type="ECO:0000313" key="2">
    <source>
        <dbReference type="Proteomes" id="UP001165121"/>
    </source>
</evidence>
<organism evidence="1 2">
    <name type="scientific">Phytophthora fragariaefolia</name>
    <dbReference type="NCBI Taxonomy" id="1490495"/>
    <lineage>
        <taxon>Eukaryota</taxon>
        <taxon>Sar</taxon>
        <taxon>Stramenopiles</taxon>
        <taxon>Oomycota</taxon>
        <taxon>Peronosporomycetes</taxon>
        <taxon>Peronosporales</taxon>
        <taxon>Peronosporaceae</taxon>
        <taxon>Phytophthora</taxon>
    </lineage>
</organism>
<protein>
    <submittedName>
        <fullName evidence="1">Unnamed protein product</fullName>
    </submittedName>
</protein>
<gene>
    <name evidence="1" type="ORF">Pfra01_000969500</name>
</gene>
<sequence>MNLNYYPATCGNNYSTPFTGNKATCSGEYHPIINCSRLGTVRGHEGPSHWSYNNQETEFQLTTSSHPRIYNRVQVQLDSPRSLCLSAIRARTSSVNVTDSFRCTR</sequence>
<reference evidence="1" key="1">
    <citation type="submission" date="2023-04" db="EMBL/GenBank/DDBJ databases">
        <title>Phytophthora fragariaefolia NBRC 109709.</title>
        <authorList>
            <person name="Ichikawa N."/>
            <person name="Sato H."/>
            <person name="Tonouchi N."/>
        </authorList>
    </citation>
    <scope>NUCLEOTIDE SEQUENCE</scope>
    <source>
        <strain evidence="1">NBRC 109709</strain>
    </source>
</reference>
<evidence type="ECO:0000313" key="1">
    <source>
        <dbReference type="EMBL" id="GMF36011.1"/>
    </source>
</evidence>